<dbReference type="Proteomes" id="UP000255335">
    <property type="component" value="Unassembled WGS sequence"/>
</dbReference>
<reference evidence="2 3" key="1">
    <citation type="submission" date="2018-06" db="EMBL/GenBank/DDBJ databases">
        <authorList>
            <consortium name="Pathogen Informatics"/>
            <person name="Doyle S."/>
        </authorList>
    </citation>
    <scope>NUCLEOTIDE SEQUENCE [LARGE SCALE GENOMIC DNA]</scope>
    <source>
        <strain evidence="2 3">NCTC12221</strain>
    </source>
</reference>
<organism evidence="2 3">
    <name type="scientific">Helicobacter cinaedi</name>
    <dbReference type="NCBI Taxonomy" id="213"/>
    <lineage>
        <taxon>Bacteria</taxon>
        <taxon>Pseudomonadati</taxon>
        <taxon>Campylobacterota</taxon>
        <taxon>Epsilonproteobacteria</taxon>
        <taxon>Campylobacterales</taxon>
        <taxon>Helicobacteraceae</taxon>
        <taxon>Helicobacter</taxon>
    </lineage>
</organism>
<sequence>MNPIKSLWLLPALLIHFAFSFEEIAISQEEIAKNGIKVIPLNQAFNTKGVPFNALIDFDDKTSITQSSSFETIVVNIYKREGESVKEGDLICDISSNELSALFFELTNTQERLKIAAENERKDKALYKAGVISKREYQLSYLAMNELRLKLNEIKSKLDLLGIDPKFINKGAQGKYGYPVVAKASGILSVAPKQSGEKIEAFTPYVRISKNTEKTSNSLLGRIKIPLHLSHNIQKGAPLFDDDGNKIGEIEALSVVIDKVSNTILATANIRDTNLKVGEMIEVYIDGLLPKGTILIPSSAVIKNGNDYLIFVQTAKGFKPTKIEKVEERDNSFVINPKGLNNQMKIATGNIISLKGMMDGLGRQ</sequence>
<dbReference type="Gene3D" id="1.10.287.470">
    <property type="entry name" value="Helix hairpin bin"/>
    <property type="match status" value="1"/>
</dbReference>
<dbReference type="PANTHER" id="PTHR30097:SF16">
    <property type="entry name" value="CATION EFFLUX SYSTEM (CZCB-LIKE)"/>
    <property type="match status" value="1"/>
</dbReference>
<evidence type="ECO:0000256" key="1">
    <source>
        <dbReference type="ARBA" id="ARBA00022448"/>
    </source>
</evidence>
<gene>
    <name evidence="2" type="primary">czcB_1</name>
    <name evidence="2" type="ORF">NCTC12221_00314</name>
</gene>
<dbReference type="EMBL" id="UGHZ01000001">
    <property type="protein sequence ID" value="STP08891.1"/>
    <property type="molecule type" value="Genomic_DNA"/>
</dbReference>
<dbReference type="Gene3D" id="2.40.30.170">
    <property type="match status" value="1"/>
</dbReference>
<name>A0A377JM52_9HELI</name>
<accession>A0A377JM52</accession>
<keyword evidence="1" id="KW-0813">Transport</keyword>
<dbReference type="InterPro" id="IPR051909">
    <property type="entry name" value="MFP_Cation_Efflux"/>
</dbReference>
<dbReference type="Gene3D" id="2.40.50.100">
    <property type="match status" value="1"/>
</dbReference>
<dbReference type="PANTHER" id="PTHR30097">
    <property type="entry name" value="CATION EFFLUX SYSTEM PROTEIN CUSB"/>
    <property type="match status" value="1"/>
</dbReference>
<dbReference type="RefSeq" id="WP_115025696.1">
    <property type="nucleotide sequence ID" value="NZ_UGHZ01000001.1"/>
</dbReference>
<proteinExistence type="predicted"/>
<protein>
    <submittedName>
        <fullName evidence="2">Cobalt-zinc-cadmium resistance protein</fullName>
    </submittedName>
</protein>
<evidence type="ECO:0000313" key="3">
    <source>
        <dbReference type="Proteomes" id="UP000255335"/>
    </source>
</evidence>
<dbReference type="AlphaFoldDB" id="A0A377JM52"/>
<evidence type="ECO:0000313" key="2">
    <source>
        <dbReference type="EMBL" id="STP08891.1"/>
    </source>
</evidence>